<keyword evidence="3" id="KW-1185">Reference proteome</keyword>
<proteinExistence type="predicted"/>
<dbReference type="Proteomes" id="UP000799779">
    <property type="component" value="Unassembled WGS sequence"/>
</dbReference>
<dbReference type="AlphaFoldDB" id="A0A6A5VZG2"/>
<name>A0A6A5VZG2_9PLEO</name>
<dbReference type="GO" id="GO:0003676">
    <property type="term" value="F:nucleic acid binding"/>
    <property type="evidence" value="ECO:0007669"/>
    <property type="project" value="InterPro"/>
</dbReference>
<accession>A0A6A5VZG2</accession>
<feature type="non-terminal residue" evidence="2">
    <location>
        <position position="1"/>
    </location>
</feature>
<organism evidence="2 3">
    <name type="scientific">Amniculicola lignicola CBS 123094</name>
    <dbReference type="NCBI Taxonomy" id="1392246"/>
    <lineage>
        <taxon>Eukaryota</taxon>
        <taxon>Fungi</taxon>
        <taxon>Dikarya</taxon>
        <taxon>Ascomycota</taxon>
        <taxon>Pezizomycotina</taxon>
        <taxon>Dothideomycetes</taxon>
        <taxon>Pleosporomycetidae</taxon>
        <taxon>Pleosporales</taxon>
        <taxon>Amniculicolaceae</taxon>
        <taxon>Amniculicola</taxon>
    </lineage>
</organism>
<sequence>VLICDSFRTYKILKILEFYFKANIYLYYLPSYTSYKLQPYNIRVFIPLKLAY</sequence>
<evidence type="ECO:0000313" key="3">
    <source>
        <dbReference type="Proteomes" id="UP000799779"/>
    </source>
</evidence>
<evidence type="ECO:0000259" key="1">
    <source>
        <dbReference type="Pfam" id="PF03184"/>
    </source>
</evidence>
<gene>
    <name evidence="2" type="ORF">P154DRAFT_448493</name>
</gene>
<reference evidence="2" key="1">
    <citation type="journal article" date="2020" name="Stud. Mycol.">
        <title>101 Dothideomycetes genomes: a test case for predicting lifestyles and emergence of pathogens.</title>
        <authorList>
            <person name="Haridas S."/>
            <person name="Albert R."/>
            <person name="Binder M."/>
            <person name="Bloem J."/>
            <person name="Labutti K."/>
            <person name="Salamov A."/>
            <person name="Andreopoulos B."/>
            <person name="Baker S."/>
            <person name="Barry K."/>
            <person name="Bills G."/>
            <person name="Bluhm B."/>
            <person name="Cannon C."/>
            <person name="Castanera R."/>
            <person name="Culley D."/>
            <person name="Daum C."/>
            <person name="Ezra D."/>
            <person name="Gonzalez J."/>
            <person name="Henrissat B."/>
            <person name="Kuo A."/>
            <person name="Liang C."/>
            <person name="Lipzen A."/>
            <person name="Lutzoni F."/>
            <person name="Magnuson J."/>
            <person name="Mondo S."/>
            <person name="Nolan M."/>
            <person name="Ohm R."/>
            <person name="Pangilinan J."/>
            <person name="Park H.-J."/>
            <person name="Ramirez L."/>
            <person name="Alfaro M."/>
            <person name="Sun H."/>
            <person name="Tritt A."/>
            <person name="Yoshinaga Y."/>
            <person name="Zwiers L.-H."/>
            <person name="Turgeon B."/>
            <person name="Goodwin S."/>
            <person name="Spatafora J."/>
            <person name="Crous P."/>
            <person name="Grigoriev I."/>
        </authorList>
    </citation>
    <scope>NUCLEOTIDE SEQUENCE</scope>
    <source>
        <strain evidence="2">CBS 123094</strain>
    </source>
</reference>
<feature type="domain" description="DDE-1" evidence="1">
    <location>
        <begin position="1"/>
        <end position="52"/>
    </location>
</feature>
<dbReference type="OrthoDB" id="3776963at2759"/>
<evidence type="ECO:0000313" key="2">
    <source>
        <dbReference type="EMBL" id="KAF1994098.1"/>
    </source>
</evidence>
<dbReference type="EMBL" id="ML977672">
    <property type="protein sequence ID" value="KAF1994098.1"/>
    <property type="molecule type" value="Genomic_DNA"/>
</dbReference>
<protein>
    <recommendedName>
        <fullName evidence="1">DDE-1 domain-containing protein</fullName>
    </recommendedName>
</protein>
<dbReference type="InterPro" id="IPR004875">
    <property type="entry name" value="DDE_SF_endonuclease_dom"/>
</dbReference>
<dbReference type="Pfam" id="PF03184">
    <property type="entry name" value="DDE_1"/>
    <property type="match status" value="1"/>
</dbReference>